<dbReference type="Proteomes" id="UP001164116">
    <property type="component" value="Chromosome"/>
</dbReference>
<keyword evidence="2" id="KW-1185">Reference proteome</keyword>
<proteinExistence type="predicted"/>
<sequence>MLDFDDLEDFTPSERLPNLDHWKAVMEFSVEQAALLSAMIDPFDCENLILAKRHNHARWKKAHGHALGIVSAIRQGLISPVVCMGYVEEEVSDWNGNPSLERNLRVVRPTQREAEISMADTIITRASLLAWITTANVQVTRPPRPVEKQLVERMPKASAPIVQQPPPLALPNYSHKSEGLEFVEEAIKHFWSTYDEEDPSTAPRRDEIIEYLKGRGASGRESEAVDLILRPKNMRTAHLKNRKVPTRADE</sequence>
<dbReference type="EMBL" id="CP112866">
    <property type="protein sequence ID" value="UZW17809.1"/>
    <property type="molecule type" value="Genomic_DNA"/>
</dbReference>
<organism evidence="1 2">
    <name type="scientific">Pseudomonas quebecensis</name>
    <dbReference type="NCBI Taxonomy" id="2995174"/>
    <lineage>
        <taxon>Bacteria</taxon>
        <taxon>Pseudomonadati</taxon>
        <taxon>Pseudomonadota</taxon>
        <taxon>Gammaproteobacteria</taxon>
        <taxon>Pseudomonadales</taxon>
        <taxon>Pseudomonadaceae</taxon>
        <taxon>Pseudomonas</taxon>
    </lineage>
</organism>
<evidence type="ECO:0000313" key="1">
    <source>
        <dbReference type="EMBL" id="UZW17809.1"/>
    </source>
</evidence>
<dbReference type="RefSeq" id="WP_266245874.1">
    <property type="nucleotide sequence ID" value="NZ_CP112866.1"/>
</dbReference>
<name>A0ABY6QDD1_9PSED</name>
<gene>
    <name evidence="1" type="ORF">OSC50_20850</name>
</gene>
<reference evidence="1" key="1">
    <citation type="submission" date="2022-11" db="EMBL/GenBank/DDBJ databases">
        <title>Taxonomic description of a new Pseudomonas species.</title>
        <authorList>
            <person name="Tambong J.T."/>
        </authorList>
    </citation>
    <scope>NUCLEOTIDE SEQUENCE</scope>
    <source>
        <strain evidence="1">S1Bt42</strain>
    </source>
</reference>
<accession>A0ABY6QDD1</accession>
<protein>
    <submittedName>
        <fullName evidence="1">Uncharacterized protein</fullName>
    </submittedName>
</protein>
<evidence type="ECO:0000313" key="2">
    <source>
        <dbReference type="Proteomes" id="UP001164116"/>
    </source>
</evidence>